<name>A0ABR2X8V9_9PEZI</name>
<evidence type="ECO:0000313" key="3">
    <source>
        <dbReference type="Proteomes" id="UP001465668"/>
    </source>
</evidence>
<evidence type="ECO:0000313" key="2">
    <source>
        <dbReference type="EMBL" id="KAK9770177.1"/>
    </source>
</evidence>
<feature type="region of interest" description="Disordered" evidence="1">
    <location>
        <begin position="24"/>
        <end position="45"/>
    </location>
</feature>
<organism evidence="2 3">
    <name type="scientific">Seiridium cardinale</name>
    <dbReference type="NCBI Taxonomy" id="138064"/>
    <lineage>
        <taxon>Eukaryota</taxon>
        <taxon>Fungi</taxon>
        <taxon>Dikarya</taxon>
        <taxon>Ascomycota</taxon>
        <taxon>Pezizomycotina</taxon>
        <taxon>Sordariomycetes</taxon>
        <taxon>Xylariomycetidae</taxon>
        <taxon>Amphisphaeriales</taxon>
        <taxon>Sporocadaceae</taxon>
        <taxon>Seiridium</taxon>
    </lineage>
</organism>
<accession>A0ABR2X8V9</accession>
<dbReference type="Proteomes" id="UP001465668">
    <property type="component" value="Unassembled WGS sequence"/>
</dbReference>
<protein>
    <submittedName>
        <fullName evidence="2">Lysine-specific metallo-endopeptidase domain-containing protein</fullName>
    </submittedName>
</protein>
<sequence length="157" mass="17251">MNLLKPMLSGALLASRAVVGPLKGPSAARRSLPKRISPTIDPGFTDQEKTQLSDGFKNALELAAFVVSAIDADNDRKDIFNKYFNEDDRRPLNPDATGSHILGGISIKEDFPTGGDLYRNDDDVIAQLRNYGEDNPTLIMCPDIRAQTIFPPGLHIW</sequence>
<gene>
    <name evidence="2" type="ORF">SCAR479_13142</name>
</gene>
<dbReference type="EMBL" id="JARVKM010000099">
    <property type="protein sequence ID" value="KAK9770177.1"/>
    <property type="molecule type" value="Genomic_DNA"/>
</dbReference>
<keyword evidence="3" id="KW-1185">Reference proteome</keyword>
<evidence type="ECO:0000256" key="1">
    <source>
        <dbReference type="SAM" id="MobiDB-lite"/>
    </source>
</evidence>
<comment type="caution">
    <text evidence="2">The sequence shown here is derived from an EMBL/GenBank/DDBJ whole genome shotgun (WGS) entry which is preliminary data.</text>
</comment>
<reference evidence="2 3" key="1">
    <citation type="submission" date="2024-02" db="EMBL/GenBank/DDBJ databases">
        <title>First draft genome assembly of two strains of Seiridium cardinale.</title>
        <authorList>
            <person name="Emiliani G."/>
            <person name="Scali E."/>
        </authorList>
    </citation>
    <scope>NUCLEOTIDE SEQUENCE [LARGE SCALE GENOMIC DNA]</scope>
    <source>
        <strain evidence="2 3">BM-138-000479</strain>
    </source>
</reference>
<proteinExistence type="predicted"/>